<dbReference type="Pfam" id="PF13276">
    <property type="entry name" value="HTH_21"/>
    <property type="match status" value="1"/>
</dbReference>
<dbReference type="EMBL" id="CP068158">
    <property type="protein sequence ID" value="QQU77972.1"/>
    <property type="molecule type" value="Genomic_DNA"/>
</dbReference>
<protein>
    <submittedName>
        <fullName evidence="3">IS3 family transposase</fullName>
    </submittedName>
</protein>
<dbReference type="Proteomes" id="UP000315234">
    <property type="component" value="Unassembled WGS sequence"/>
</dbReference>
<keyword evidence="5" id="KW-1185">Reference proteome</keyword>
<dbReference type="PANTHER" id="PTHR46889">
    <property type="entry name" value="TRANSPOSASE INSF FOR INSERTION SEQUENCE IS3B-RELATED"/>
    <property type="match status" value="1"/>
</dbReference>
<proteinExistence type="predicted"/>
<reference evidence="2 4" key="1">
    <citation type="submission" date="2019-06" db="EMBL/GenBank/DDBJ databases">
        <title>Draft genome sequence of Corynebacterium striatum NBRC 15291.</title>
        <authorList>
            <person name="Miura T."/>
            <person name="Furukawa M."/>
            <person name="Shimamura M."/>
            <person name="Ohyama Y."/>
            <person name="Yamazoe A."/>
            <person name="Kawasaki H."/>
        </authorList>
    </citation>
    <scope>NUCLEOTIDE SEQUENCE [LARGE SCALE GENOMIC DNA]</scope>
    <source>
        <strain evidence="2 4">NBRC 15291</strain>
    </source>
</reference>
<accession>A0AAQ1TTI3</accession>
<evidence type="ECO:0000313" key="2">
    <source>
        <dbReference type="EMBL" id="GEA42685.1"/>
    </source>
</evidence>
<organism evidence="2 4">
    <name type="scientific">Corynebacterium striatum</name>
    <dbReference type="NCBI Taxonomy" id="43770"/>
    <lineage>
        <taxon>Bacteria</taxon>
        <taxon>Bacillati</taxon>
        <taxon>Actinomycetota</taxon>
        <taxon>Actinomycetes</taxon>
        <taxon>Mycobacteriales</taxon>
        <taxon>Corynebacteriaceae</taxon>
        <taxon>Corynebacterium</taxon>
    </lineage>
</organism>
<evidence type="ECO:0000313" key="4">
    <source>
        <dbReference type="Proteomes" id="UP000315234"/>
    </source>
</evidence>
<evidence type="ECO:0000313" key="3">
    <source>
        <dbReference type="EMBL" id="QQU77972.1"/>
    </source>
</evidence>
<dbReference type="Proteomes" id="UP000595757">
    <property type="component" value="Chromosome"/>
</dbReference>
<gene>
    <name evidence="2" type="ORF">Cst04h_08550</name>
    <name evidence="3" type="ORF">I6I72_05475</name>
</gene>
<feature type="domain" description="HTH-like" evidence="1">
    <location>
        <begin position="46"/>
        <end position="112"/>
    </location>
</feature>
<reference evidence="3 5" key="2">
    <citation type="submission" date="2021-01" db="EMBL/GenBank/DDBJ databases">
        <title>FDA dAtabase for Regulatory Grade micrObial Sequences (FDA-ARGOS): Supporting development and validation of Infectious Disease Dx tests.</title>
        <authorList>
            <person name="Sproer C."/>
            <person name="Gronow S."/>
            <person name="Severitt S."/>
            <person name="Schroder I."/>
            <person name="Tallon L."/>
            <person name="Sadzewicz L."/>
            <person name="Zhao X."/>
            <person name="Boylan J."/>
            <person name="Ott S."/>
            <person name="Bowen H."/>
            <person name="Vavikolanu K."/>
            <person name="Mehta A."/>
            <person name="Aluvathingal J."/>
            <person name="Nadendla S."/>
            <person name="Lowell S."/>
            <person name="Myers T."/>
            <person name="Yan Y."/>
            <person name="Sichtig H."/>
        </authorList>
    </citation>
    <scope>NUCLEOTIDE SEQUENCE [LARGE SCALE GENOMIC DNA]</scope>
    <source>
        <strain evidence="3 5">FDAARGOS_1115</strain>
    </source>
</reference>
<dbReference type="InterPro" id="IPR025948">
    <property type="entry name" value="HTH-like_dom"/>
</dbReference>
<sequence length="113" mass="13171">MIRFQFTCDHIPDYSVKRMCTVLGLNRSSYYKWKNSAPRRRARLLDDAVVAAEIQTIFDAENGVWGARRITAELNDPTRRDGATTPAKRINRKKVARLMRAQNLFGFQKKRRV</sequence>
<dbReference type="PANTHER" id="PTHR46889:SF4">
    <property type="entry name" value="TRANSPOSASE INSO FOR INSERTION SEQUENCE ELEMENT IS911B-RELATED"/>
    <property type="match status" value="1"/>
</dbReference>
<evidence type="ECO:0000313" key="5">
    <source>
        <dbReference type="Proteomes" id="UP000595757"/>
    </source>
</evidence>
<dbReference type="AlphaFoldDB" id="A0AAQ1TTI3"/>
<name>A0AAQ1TTI3_CORST</name>
<dbReference type="EMBL" id="BJLD01000001">
    <property type="protein sequence ID" value="GEA42685.1"/>
    <property type="molecule type" value="Genomic_DNA"/>
</dbReference>
<dbReference type="InterPro" id="IPR050900">
    <property type="entry name" value="Transposase_IS3/IS150/IS904"/>
</dbReference>
<evidence type="ECO:0000259" key="1">
    <source>
        <dbReference type="Pfam" id="PF13276"/>
    </source>
</evidence>